<feature type="compositionally biased region" description="Polar residues" evidence="1">
    <location>
        <begin position="1"/>
        <end position="10"/>
    </location>
</feature>
<evidence type="ECO:0000313" key="2">
    <source>
        <dbReference type="EMBL" id="MDM7853700.1"/>
    </source>
</evidence>
<feature type="region of interest" description="Disordered" evidence="1">
    <location>
        <begin position="1"/>
        <end position="41"/>
    </location>
</feature>
<sequence>MTSDFHGSTSARAAAVRQAAREDALPWSASEQSVRTSASRRGLRLAKRDGRGIPAGVSSTYWLVDTDNGVTVYPAGDDLGDSLGGIAAWLANPMWGSRGRPRRR</sequence>
<comment type="caution">
    <text evidence="2">The sequence shown here is derived from an EMBL/GenBank/DDBJ whole genome shotgun (WGS) entry which is preliminary data.</text>
</comment>
<evidence type="ECO:0000256" key="1">
    <source>
        <dbReference type="SAM" id="MobiDB-lite"/>
    </source>
</evidence>
<dbReference type="EMBL" id="JAUCGQ010000001">
    <property type="protein sequence ID" value="MDM7853700.1"/>
    <property type="molecule type" value="Genomic_DNA"/>
</dbReference>
<evidence type="ECO:0000313" key="3">
    <source>
        <dbReference type="Proteomes" id="UP001529338"/>
    </source>
</evidence>
<accession>A0ABT7SBZ0</accession>
<organism evidence="2 3">
    <name type="scientific">Cellulomonas alba</name>
    <dbReference type="NCBI Taxonomy" id="3053467"/>
    <lineage>
        <taxon>Bacteria</taxon>
        <taxon>Bacillati</taxon>
        <taxon>Actinomycetota</taxon>
        <taxon>Actinomycetes</taxon>
        <taxon>Micrococcales</taxon>
        <taxon>Cellulomonadaceae</taxon>
        <taxon>Cellulomonas</taxon>
    </lineage>
</organism>
<dbReference type="Proteomes" id="UP001529338">
    <property type="component" value="Unassembled WGS sequence"/>
</dbReference>
<name>A0ABT7SBZ0_9CELL</name>
<gene>
    <name evidence="2" type="ORF">QRT04_02035</name>
</gene>
<keyword evidence="3" id="KW-1185">Reference proteome</keyword>
<reference evidence="2 3" key="1">
    <citation type="submission" date="2023-06" db="EMBL/GenBank/DDBJ databases">
        <title>Cellulomonas sp. MW4 Whole genome sequence.</title>
        <authorList>
            <person name="Park S."/>
        </authorList>
    </citation>
    <scope>NUCLEOTIDE SEQUENCE [LARGE SCALE GENOMIC DNA]</scope>
    <source>
        <strain evidence="2 3">MW4</strain>
    </source>
</reference>
<proteinExistence type="predicted"/>
<feature type="compositionally biased region" description="Polar residues" evidence="1">
    <location>
        <begin position="29"/>
        <end position="39"/>
    </location>
</feature>
<protein>
    <submittedName>
        <fullName evidence="2">Uncharacterized protein</fullName>
    </submittedName>
</protein>
<dbReference type="RefSeq" id="WP_289453221.1">
    <property type="nucleotide sequence ID" value="NZ_JAUCGQ010000001.1"/>
</dbReference>